<organism evidence="17 18">
    <name type="scientific">Ancylostoma duodenale</name>
    <dbReference type="NCBI Taxonomy" id="51022"/>
    <lineage>
        <taxon>Eukaryota</taxon>
        <taxon>Metazoa</taxon>
        <taxon>Ecdysozoa</taxon>
        <taxon>Nematoda</taxon>
        <taxon>Chromadorea</taxon>
        <taxon>Rhabditida</taxon>
        <taxon>Rhabditina</taxon>
        <taxon>Rhabditomorpha</taxon>
        <taxon>Strongyloidea</taxon>
        <taxon>Ancylostomatidae</taxon>
        <taxon>Ancylostomatinae</taxon>
        <taxon>Ancylostoma</taxon>
    </lineage>
</organism>
<evidence type="ECO:0000256" key="7">
    <source>
        <dbReference type="ARBA" id="ARBA00022741"/>
    </source>
</evidence>
<evidence type="ECO:0000256" key="4">
    <source>
        <dbReference type="ARBA" id="ARBA00022553"/>
    </source>
</evidence>
<evidence type="ECO:0000256" key="1">
    <source>
        <dbReference type="ARBA" id="ARBA00004123"/>
    </source>
</evidence>
<evidence type="ECO:0000256" key="11">
    <source>
        <dbReference type="ARBA" id="ARBA00023242"/>
    </source>
</evidence>
<dbReference type="InterPro" id="IPR011009">
    <property type="entry name" value="Kinase-like_dom_sf"/>
</dbReference>
<reference evidence="17 18" key="1">
    <citation type="submission" date="2013-12" db="EMBL/GenBank/DDBJ databases">
        <title>Draft genome of the parsitic nematode Ancylostoma duodenale.</title>
        <authorList>
            <person name="Mitreva M."/>
        </authorList>
    </citation>
    <scope>NUCLEOTIDE SEQUENCE [LARGE SCALE GENOMIC DNA]</scope>
    <source>
        <strain evidence="17 18">Zhejiang</strain>
    </source>
</reference>
<evidence type="ECO:0000256" key="9">
    <source>
        <dbReference type="ARBA" id="ARBA00022777"/>
    </source>
</evidence>
<evidence type="ECO:0000259" key="16">
    <source>
        <dbReference type="PROSITE" id="PS50011"/>
    </source>
</evidence>
<dbReference type="GO" id="GO:0007095">
    <property type="term" value="P:mitotic G2 DNA damage checkpoint signaling"/>
    <property type="evidence" value="ECO:0007669"/>
    <property type="project" value="TreeGrafter"/>
</dbReference>
<sequence>MDLKRYLDQLPLDKQLPLAECKSYMFQICQAVCFAHQRRVIHRDLKPQNLLVDGKGAIKLADFGLARAIGIPVRVYTHEVWRHPFIFVCVPIEEYQKKLYLRLLRYGTVPQRFSWELSATQWE</sequence>
<dbReference type="InterPro" id="IPR050108">
    <property type="entry name" value="CDK"/>
</dbReference>
<evidence type="ECO:0000256" key="15">
    <source>
        <dbReference type="ARBA" id="ARBA00049280"/>
    </source>
</evidence>
<dbReference type="GO" id="GO:0000086">
    <property type="term" value="P:G2/M transition of mitotic cell cycle"/>
    <property type="evidence" value="ECO:0007669"/>
    <property type="project" value="TreeGrafter"/>
</dbReference>
<dbReference type="GO" id="GO:0005524">
    <property type="term" value="F:ATP binding"/>
    <property type="evidence" value="ECO:0007669"/>
    <property type="project" value="UniProtKB-KW"/>
</dbReference>
<dbReference type="Gene3D" id="1.10.510.10">
    <property type="entry name" value="Transferase(Phosphotransferase) domain 1"/>
    <property type="match status" value="1"/>
</dbReference>
<dbReference type="PANTHER" id="PTHR24056:SF334">
    <property type="entry name" value="CYCLIN-DEPENDENT KINASE 1"/>
    <property type="match status" value="1"/>
</dbReference>
<dbReference type="GO" id="GO:0005634">
    <property type="term" value="C:nucleus"/>
    <property type="evidence" value="ECO:0007669"/>
    <property type="project" value="UniProtKB-SubCell"/>
</dbReference>
<evidence type="ECO:0000313" key="18">
    <source>
        <dbReference type="Proteomes" id="UP000054047"/>
    </source>
</evidence>
<keyword evidence="7" id="KW-0547">Nucleotide-binding</keyword>
<dbReference type="GO" id="GO:0004693">
    <property type="term" value="F:cyclin-dependent protein serine/threonine kinase activity"/>
    <property type="evidence" value="ECO:0007669"/>
    <property type="project" value="UniProtKB-EC"/>
</dbReference>
<dbReference type="Proteomes" id="UP000054047">
    <property type="component" value="Unassembled WGS sequence"/>
</dbReference>
<protein>
    <recommendedName>
        <fullName evidence="16">Protein kinase domain-containing protein</fullName>
    </recommendedName>
</protein>
<dbReference type="GO" id="GO:0051301">
    <property type="term" value="P:cell division"/>
    <property type="evidence" value="ECO:0007669"/>
    <property type="project" value="UniProtKB-KW"/>
</dbReference>
<evidence type="ECO:0000256" key="12">
    <source>
        <dbReference type="ARBA" id="ARBA00023306"/>
    </source>
</evidence>
<dbReference type="PROSITE" id="PS00108">
    <property type="entry name" value="PROTEIN_KINASE_ST"/>
    <property type="match status" value="1"/>
</dbReference>
<evidence type="ECO:0000313" key="17">
    <source>
        <dbReference type="EMBL" id="KIH49322.1"/>
    </source>
</evidence>
<evidence type="ECO:0000256" key="14">
    <source>
        <dbReference type="ARBA" id="ARBA00048367"/>
    </source>
</evidence>
<evidence type="ECO:0000256" key="6">
    <source>
        <dbReference type="ARBA" id="ARBA00022679"/>
    </source>
</evidence>
<keyword evidence="8" id="KW-0498">Mitosis</keyword>
<keyword evidence="3" id="KW-0723">Serine/threonine-protein kinase</keyword>
<keyword evidence="5" id="KW-0132">Cell division</keyword>
<keyword evidence="4" id="KW-0597">Phosphoprotein</keyword>
<keyword evidence="9" id="KW-0418">Kinase</keyword>
<evidence type="ECO:0000256" key="13">
    <source>
        <dbReference type="ARBA" id="ARBA00047811"/>
    </source>
</evidence>
<dbReference type="AlphaFoldDB" id="A0A0C2CHP6"/>
<comment type="catalytic activity">
    <reaction evidence="15">
        <text>[DNA-directed RNA polymerase] + ATP = phospho-[DNA-directed RNA polymerase] + ADP + H(+)</text>
        <dbReference type="Rhea" id="RHEA:10216"/>
        <dbReference type="Rhea" id="RHEA-COMP:11321"/>
        <dbReference type="Rhea" id="RHEA-COMP:11322"/>
        <dbReference type="ChEBI" id="CHEBI:15378"/>
        <dbReference type="ChEBI" id="CHEBI:30616"/>
        <dbReference type="ChEBI" id="CHEBI:43176"/>
        <dbReference type="ChEBI" id="CHEBI:68546"/>
        <dbReference type="ChEBI" id="CHEBI:456216"/>
        <dbReference type="EC" id="2.7.11.23"/>
    </reaction>
</comment>
<comment type="catalytic activity">
    <reaction evidence="14">
        <text>L-seryl-[protein] + ATP = O-phospho-L-seryl-[protein] + ADP + H(+)</text>
        <dbReference type="Rhea" id="RHEA:17989"/>
        <dbReference type="Rhea" id="RHEA-COMP:9863"/>
        <dbReference type="Rhea" id="RHEA-COMP:11604"/>
        <dbReference type="ChEBI" id="CHEBI:15378"/>
        <dbReference type="ChEBI" id="CHEBI:29999"/>
        <dbReference type="ChEBI" id="CHEBI:30616"/>
        <dbReference type="ChEBI" id="CHEBI:83421"/>
        <dbReference type="ChEBI" id="CHEBI:456216"/>
        <dbReference type="EC" id="2.7.11.22"/>
    </reaction>
</comment>
<dbReference type="PANTHER" id="PTHR24056">
    <property type="entry name" value="CELL DIVISION PROTEIN KINASE"/>
    <property type="match status" value="1"/>
</dbReference>
<dbReference type="OrthoDB" id="1732493at2759"/>
<evidence type="ECO:0000256" key="5">
    <source>
        <dbReference type="ARBA" id="ARBA00022618"/>
    </source>
</evidence>
<dbReference type="GO" id="GO:0008353">
    <property type="term" value="F:RNA polymerase II CTD heptapeptide repeat kinase activity"/>
    <property type="evidence" value="ECO:0007669"/>
    <property type="project" value="UniProtKB-EC"/>
</dbReference>
<accession>A0A0C2CHP6</accession>
<comment type="similarity">
    <text evidence="2">Belongs to the protein kinase superfamily. CMGC Ser/Thr protein kinase family. CDC2/CDKX subfamily.</text>
</comment>
<evidence type="ECO:0000256" key="3">
    <source>
        <dbReference type="ARBA" id="ARBA00022527"/>
    </source>
</evidence>
<evidence type="ECO:0000256" key="8">
    <source>
        <dbReference type="ARBA" id="ARBA00022776"/>
    </source>
</evidence>
<gene>
    <name evidence="17" type="ORF">ANCDUO_20602</name>
</gene>
<dbReference type="PROSITE" id="PS50011">
    <property type="entry name" value="PROTEIN_KINASE_DOM"/>
    <property type="match status" value="1"/>
</dbReference>
<keyword evidence="6" id="KW-0808">Transferase</keyword>
<dbReference type="EMBL" id="KN753987">
    <property type="protein sequence ID" value="KIH49322.1"/>
    <property type="molecule type" value="Genomic_DNA"/>
</dbReference>
<keyword evidence="11" id="KW-0539">Nucleus</keyword>
<proteinExistence type="inferred from homology"/>
<keyword evidence="18" id="KW-1185">Reference proteome</keyword>
<keyword evidence="10" id="KW-0067">ATP-binding</keyword>
<name>A0A0C2CHP6_9BILA</name>
<dbReference type="InterPro" id="IPR008271">
    <property type="entry name" value="Ser/Thr_kinase_AS"/>
</dbReference>
<keyword evidence="12" id="KW-0131">Cell cycle</keyword>
<evidence type="ECO:0000256" key="10">
    <source>
        <dbReference type="ARBA" id="ARBA00022840"/>
    </source>
</evidence>
<dbReference type="SUPFAM" id="SSF56112">
    <property type="entry name" value="Protein kinase-like (PK-like)"/>
    <property type="match status" value="1"/>
</dbReference>
<dbReference type="Pfam" id="PF00069">
    <property type="entry name" value="Pkinase"/>
    <property type="match status" value="1"/>
</dbReference>
<comment type="catalytic activity">
    <reaction evidence="13">
        <text>L-threonyl-[protein] + ATP = O-phospho-L-threonyl-[protein] + ADP + H(+)</text>
        <dbReference type="Rhea" id="RHEA:46608"/>
        <dbReference type="Rhea" id="RHEA-COMP:11060"/>
        <dbReference type="Rhea" id="RHEA-COMP:11605"/>
        <dbReference type="ChEBI" id="CHEBI:15378"/>
        <dbReference type="ChEBI" id="CHEBI:30013"/>
        <dbReference type="ChEBI" id="CHEBI:30616"/>
        <dbReference type="ChEBI" id="CHEBI:61977"/>
        <dbReference type="ChEBI" id="CHEBI:456216"/>
        <dbReference type="EC" id="2.7.11.22"/>
    </reaction>
</comment>
<evidence type="ECO:0000256" key="2">
    <source>
        <dbReference type="ARBA" id="ARBA00006485"/>
    </source>
</evidence>
<comment type="subcellular location">
    <subcellularLocation>
        <location evidence="1">Nucleus</location>
    </subcellularLocation>
</comment>
<dbReference type="InterPro" id="IPR000719">
    <property type="entry name" value="Prot_kinase_dom"/>
</dbReference>
<feature type="domain" description="Protein kinase" evidence="16">
    <location>
        <begin position="1"/>
        <end position="123"/>
    </location>
</feature>